<evidence type="ECO:0000313" key="5">
    <source>
        <dbReference type="EMBL" id="KAH3867175.1"/>
    </source>
</evidence>
<dbReference type="GO" id="GO:0042073">
    <property type="term" value="P:intraciliary transport"/>
    <property type="evidence" value="ECO:0007669"/>
    <property type="project" value="UniProtKB-UniRule"/>
</dbReference>
<dbReference type="GO" id="GO:0005879">
    <property type="term" value="C:axonemal microtubule"/>
    <property type="evidence" value="ECO:0007669"/>
    <property type="project" value="UniProtKB-UniRule"/>
</dbReference>
<evidence type="ECO:0000256" key="1">
    <source>
        <dbReference type="ARBA" id="ARBA00022737"/>
    </source>
</evidence>
<comment type="subcellular location">
    <subcellularLocation>
        <location evidence="3">Cell projection</location>
        <location evidence="3">Cilium</location>
    </subcellularLocation>
</comment>
<dbReference type="EMBL" id="JAIWYP010000002">
    <property type="protein sequence ID" value="KAH3867114.1"/>
    <property type="molecule type" value="Genomic_DNA"/>
</dbReference>
<dbReference type="PANTHER" id="PTHR20931:SF0">
    <property type="entry name" value="TETRATRICOPEPTIDE REPEAT PROTEIN 30"/>
    <property type="match status" value="1"/>
</dbReference>
<dbReference type="EMBL" id="JAIWYP010000002">
    <property type="protein sequence ID" value="KAH3867175.1"/>
    <property type="molecule type" value="Genomic_DNA"/>
</dbReference>
<dbReference type="Proteomes" id="UP000828390">
    <property type="component" value="Unassembled WGS sequence"/>
</dbReference>
<organism evidence="5 6">
    <name type="scientific">Dreissena polymorpha</name>
    <name type="common">Zebra mussel</name>
    <name type="synonym">Mytilus polymorpha</name>
    <dbReference type="NCBI Taxonomy" id="45954"/>
    <lineage>
        <taxon>Eukaryota</taxon>
        <taxon>Metazoa</taxon>
        <taxon>Spiralia</taxon>
        <taxon>Lophotrochozoa</taxon>
        <taxon>Mollusca</taxon>
        <taxon>Bivalvia</taxon>
        <taxon>Autobranchia</taxon>
        <taxon>Heteroconchia</taxon>
        <taxon>Euheterodonta</taxon>
        <taxon>Imparidentia</taxon>
        <taxon>Neoheterodontei</taxon>
        <taxon>Myida</taxon>
        <taxon>Dreissenoidea</taxon>
        <taxon>Dreissenidae</taxon>
        <taxon>Dreissena</taxon>
    </lineage>
</organism>
<evidence type="ECO:0000256" key="2">
    <source>
        <dbReference type="ARBA" id="ARBA00022803"/>
    </source>
</evidence>
<keyword evidence="3" id="KW-0969">Cilium</keyword>
<evidence type="ECO:0000256" key="3">
    <source>
        <dbReference type="RuleBase" id="RU367070"/>
    </source>
</evidence>
<proteinExistence type="inferred from homology"/>
<comment type="caution">
    <text evidence="5">The sequence shown here is derived from an EMBL/GenBank/DDBJ whole genome shotgun (WGS) entry which is preliminary data.</text>
</comment>
<sequence length="53" mass="5932">MTTEGIDVRSVGNSLTLHETALVEAFNLKAAIEYQLKNCKLHCMSFDITYVPD</sequence>
<keyword evidence="2 3" id="KW-0802">TPR repeat</keyword>
<reference evidence="5" key="2">
    <citation type="submission" date="2020-11" db="EMBL/GenBank/DDBJ databases">
        <authorList>
            <person name="McCartney M.A."/>
            <person name="Auch B."/>
            <person name="Kono T."/>
            <person name="Mallez S."/>
            <person name="Becker A."/>
            <person name="Gohl D.M."/>
            <person name="Silverstein K.A.T."/>
            <person name="Koren S."/>
            <person name="Bechman K.B."/>
            <person name="Herman A."/>
            <person name="Abrahante J.E."/>
            <person name="Garbe J."/>
        </authorList>
    </citation>
    <scope>NUCLEOTIDE SEQUENCE</scope>
    <source>
        <strain evidence="5">Duluth1</strain>
        <tissue evidence="5">Whole animal</tissue>
    </source>
</reference>
<keyword evidence="6" id="KW-1185">Reference proteome</keyword>
<dbReference type="InterPro" id="IPR039941">
    <property type="entry name" value="TT30"/>
</dbReference>
<name>A0A9D4LZP1_DREPO</name>
<keyword evidence="3" id="KW-0966">Cell projection</keyword>
<comment type="function">
    <text evidence="3">Required for polyglutamylation of axonemal tubulin. Plays a role in anterograde intraflagellar transport (IFT), the process by which cilia precursors are transported from the base of the cilium to the site of their incorporation at the tip.</text>
</comment>
<dbReference type="GO" id="GO:0030992">
    <property type="term" value="C:intraciliary transport particle B"/>
    <property type="evidence" value="ECO:0007669"/>
    <property type="project" value="TreeGrafter"/>
</dbReference>
<evidence type="ECO:0000313" key="4">
    <source>
        <dbReference type="EMBL" id="KAH3867114.1"/>
    </source>
</evidence>
<dbReference type="PANTHER" id="PTHR20931">
    <property type="entry name" value="TETRATRICOPEPTIDE REPEAT PROTEIN 30"/>
    <property type="match status" value="1"/>
</dbReference>
<comment type="similarity">
    <text evidence="3">Belongs to the TTC30/dfy-1/fleer family.</text>
</comment>
<accession>A0A9D4LZP1</accession>
<reference evidence="5" key="1">
    <citation type="journal article" date="2019" name="bioRxiv">
        <title>The Genome of the Zebra Mussel, Dreissena polymorpha: A Resource for Invasive Species Research.</title>
        <authorList>
            <person name="McCartney M.A."/>
            <person name="Auch B."/>
            <person name="Kono T."/>
            <person name="Mallez S."/>
            <person name="Zhang Y."/>
            <person name="Obille A."/>
            <person name="Becker A."/>
            <person name="Abrahante J.E."/>
            <person name="Garbe J."/>
            <person name="Badalamenti J.P."/>
            <person name="Herman A."/>
            <person name="Mangelson H."/>
            <person name="Liachko I."/>
            <person name="Sullivan S."/>
            <person name="Sone E.D."/>
            <person name="Koren S."/>
            <person name="Silverstein K.A.T."/>
            <person name="Beckman K.B."/>
            <person name="Gohl D.M."/>
        </authorList>
    </citation>
    <scope>NUCLEOTIDE SEQUENCE</scope>
    <source>
        <strain evidence="5">Duluth1</strain>
        <tissue evidence="5">Whole animal</tissue>
    </source>
</reference>
<dbReference type="GO" id="GO:0120170">
    <property type="term" value="F:intraciliary transport particle B binding"/>
    <property type="evidence" value="ECO:0007669"/>
    <property type="project" value="TreeGrafter"/>
</dbReference>
<dbReference type="AlphaFoldDB" id="A0A9D4LZP1"/>
<keyword evidence="3" id="KW-0970">Cilium biogenesis/degradation</keyword>
<keyword evidence="1" id="KW-0677">Repeat</keyword>
<evidence type="ECO:0000313" key="6">
    <source>
        <dbReference type="Proteomes" id="UP000828390"/>
    </source>
</evidence>
<gene>
    <name evidence="4" type="ORF">DPMN_030239</name>
    <name evidence="5" type="ORF">DPMN_030300</name>
</gene>
<protein>
    <recommendedName>
        <fullName evidence="3">Tetratricopeptide repeat protein 30</fullName>
    </recommendedName>
</protein>